<evidence type="ECO:0000259" key="3">
    <source>
        <dbReference type="Pfam" id="PF02769"/>
    </source>
</evidence>
<dbReference type="InterPro" id="IPR011854">
    <property type="entry name" value="HypE"/>
</dbReference>
<evidence type="ECO:0000313" key="4">
    <source>
        <dbReference type="EMBL" id="SUO04683.1"/>
    </source>
</evidence>
<feature type="domain" description="PurM-like N-terminal" evidence="2">
    <location>
        <begin position="37"/>
        <end position="147"/>
    </location>
</feature>
<dbReference type="Pfam" id="PF02769">
    <property type="entry name" value="AIRS_C"/>
    <property type="match status" value="1"/>
</dbReference>
<dbReference type="Gene3D" id="3.30.1330.10">
    <property type="entry name" value="PurM-like, N-terminal domain"/>
    <property type="match status" value="1"/>
</dbReference>
<sequence>MNDILMDHGSGGQLTSDLIDELIVPTFKNQHLTELKDGAILPDPQNKLVFSTDSFVVDPWKFPGGDIGKLAVCGTINDLCMAGGIPKYLSCSLIVEEGFHIDDLKTILHSMQQTAKNADVSIVTGDTKVIERQKGNQIYINTAGIGILQRQTSYQYQENDVIVLSGAMGCHGASIFMAREDIHLQGELLSDCACLKEKAMKAMAYDSLRILRDPTRGGVATTCIELIEKSDFGMELYEALLPVDPNVQTLCDLLGFDPLYLACEGRMLCIMNENDAKQLCEQLKDGAKIIGKITKEHPQKLYLKTKIGATRQLHKLSGQPLPRIC</sequence>
<name>A0A380LN70_9FIRM</name>
<dbReference type="EMBL" id="UHFX01000003">
    <property type="protein sequence ID" value="SUO04683.1"/>
    <property type="molecule type" value="Genomic_DNA"/>
</dbReference>
<dbReference type="NCBIfam" id="TIGR02124">
    <property type="entry name" value="hypE"/>
    <property type="match status" value="1"/>
</dbReference>
<dbReference type="InterPro" id="IPR010918">
    <property type="entry name" value="PurM-like_C_dom"/>
</dbReference>
<dbReference type="RefSeq" id="WP_022790201.1">
    <property type="nucleotide sequence ID" value="NZ_UHFX01000003.1"/>
</dbReference>
<evidence type="ECO:0000256" key="1">
    <source>
        <dbReference type="ARBA" id="ARBA00006243"/>
    </source>
</evidence>
<dbReference type="CDD" id="cd02197">
    <property type="entry name" value="HypE"/>
    <property type="match status" value="1"/>
</dbReference>
<dbReference type="InterPro" id="IPR016188">
    <property type="entry name" value="PurM-like_N"/>
</dbReference>
<protein>
    <submittedName>
        <fullName evidence="4">Hydrogenase isoenzymes formation protein hypE</fullName>
    </submittedName>
</protein>
<evidence type="ECO:0000313" key="5">
    <source>
        <dbReference type="Proteomes" id="UP000255523"/>
    </source>
</evidence>
<proteinExistence type="inferred from homology"/>
<dbReference type="SUPFAM" id="SSF55326">
    <property type="entry name" value="PurM N-terminal domain-like"/>
    <property type="match status" value="1"/>
</dbReference>
<dbReference type="Pfam" id="PF00586">
    <property type="entry name" value="AIRS"/>
    <property type="match status" value="1"/>
</dbReference>
<dbReference type="GO" id="GO:0051604">
    <property type="term" value="P:protein maturation"/>
    <property type="evidence" value="ECO:0007669"/>
    <property type="project" value="TreeGrafter"/>
</dbReference>
<gene>
    <name evidence="4" type="primary">hypE</name>
    <name evidence="4" type="ORF">NCTC11087_01609</name>
</gene>
<comment type="similarity">
    <text evidence="1">Belongs to the HypE family.</text>
</comment>
<evidence type="ECO:0000259" key="2">
    <source>
        <dbReference type="Pfam" id="PF00586"/>
    </source>
</evidence>
<keyword evidence="5" id="KW-1185">Reference proteome</keyword>
<reference evidence="4 5" key="1">
    <citation type="submission" date="2018-06" db="EMBL/GenBank/DDBJ databases">
        <authorList>
            <consortium name="Pathogen Informatics"/>
            <person name="Doyle S."/>
        </authorList>
    </citation>
    <scope>NUCLEOTIDE SEQUENCE [LARGE SCALE GENOMIC DNA]</scope>
    <source>
        <strain evidence="4 5">NCTC11087</strain>
    </source>
</reference>
<dbReference type="GeneID" id="77462555"/>
<feature type="domain" description="PurM-like C-terminal" evidence="3">
    <location>
        <begin position="157"/>
        <end position="302"/>
    </location>
</feature>
<organism evidence="4 5">
    <name type="scientific">Faecalicoccus pleomorphus</name>
    <dbReference type="NCBI Taxonomy" id="1323"/>
    <lineage>
        <taxon>Bacteria</taxon>
        <taxon>Bacillati</taxon>
        <taxon>Bacillota</taxon>
        <taxon>Erysipelotrichia</taxon>
        <taxon>Erysipelotrichales</taxon>
        <taxon>Erysipelotrichaceae</taxon>
        <taxon>Faecalicoccus</taxon>
    </lineage>
</organism>
<dbReference type="Proteomes" id="UP000255523">
    <property type="component" value="Unassembled WGS sequence"/>
</dbReference>
<dbReference type="SUPFAM" id="SSF56042">
    <property type="entry name" value="PurM C-terminal domain-like"/>
    <property type="match status" value="1"/>
</dbReference>
<dbReference type="InterPro" id="IPR036676">
    <property type="entry name" value="PurM-like_C_sf"/>
</dbReference>
<dbReference type="Gene3D" id="3.90.650.10">
    <property type="entry name" value="PurM-like C-terminal domain"/>
    <property type="match status" value="1"/>
</dbReference>
<dbReference type="AlphaFoldDB" id="A0A380LN70"/>
<dbReference type="InterPro" id="IPR036921">
    <property type="entry name" value="PurM-like_N_sf"/>
</dbReference>
<dbReference type="PIRSF" id="PIRSF005644">
    <property type="entry name" value="Hdrgns_mtr_HypE"/>
    <property type="match status" value="1"/>
</dbReference>
<dbReference type="OrthoDB" id="9801934at2"/>
<dbReference type="PANTHER" id="PTHR30303:SF0">
    <property type="entry name" value="CARBAMOYL DEHYDRATASE HYPE"/>
    <property type="match status" value="1"/>
</dbReference>
<dbReference type="PANTHER" id="PTHR30303">
    <property type="entry name" value="HYDROGENASE ISOENZYMES FORMATION PROTEIN HYPE"/>
    <property type="match status" value="1"/>
</dbReference>
<accession>A0A380LN70</accession>